<feature type="compositionally biased region" description="Basic residues" evidence="1">
    <location>
        <begin position="84"/>
        <end position="111"/>
    </location>
</feature>
<keyword evidence="2" id="KW-0812">Transmembrane</keyword>
<feature type="transmembrane region" description="Helical" evidence="2">
    <location>
        <begin position="12"/>
        <end position="33"/>
    </location>
</feature>
<accession>A0A8C6RIW3</accession>
<feature type="region of interest" description="Disordered" evidence="1">
    <location>
        <begin position="67"/>
        <end position="111"/>
    </location>
</feature>
<evidence type="ECO:0000313" key="3">
    <source>
        <dbReference type="Ensembl" id="ENSNGAP00000018787.1"/>
    </source>
</evidence>
<keyword evidence="4" id="KW-1185">Reference proteome</keyword>
<dbReference type="PANTHER" id="PTHR23009">
    <property type="match status" value="1"/>
</dbReference>
<dbReference type="InterPro" id="IPR031506">
    <property type="entry name" value="HRCT1"/>
</dbReference>
<dbReference type="PANTHER" id="PTHR23009:SF2">
    <property type="entry name" value="HISTIDINE-RICH CARBOXYL TERMINUS PROTEIN 1"/>
    <property type="match status" value="1"/>
</dbReference>
<reference evidence="3" key="1">
    <citation type="submission" date="2025-08" db="UniProtKB">
        <authorList>
            <consortium name="Ensembl"/>
        </authorList>
    </citation>
    <scope>IDENTIFICATION</scope>
</reference>
<protein>
    <submittedName>
        <fullName evidence="3">Histidine rich carboxyl terminus 1</fullName>
    </submittedName>
</protein>
<dbReference type="AlphaFoldDB" id="A0A8C6RIW3"/>
<dbReference type="Ensembl" id="ENSNGAT00000024442.1">
    <property type="protein sequence ID" value="ENSNGAP00000018787.1"/>
    <property type="gene ID" value="ENSNGAG00000018817.1"/>
</dbReference>
<dbReference type="Pfam" id="PF15758">
    <property type="entry name" value="HRCT1"/>
    <property type="match status" value="1"/>
</dbReference>
<gene>
    <name evidence="3" type="primary">Hrct1</name>
</gene>
<dbReference type="OMA" id="QPWPFRR"/>
<evidence type="ECO:0000256" key="1">
    <source>
        <dbReference type="SAM" id="MobiDB-lite"/>
    </source>
</evidence>
<proteinExistence type="predicted"/>
<keyword evidence="2" id="KW-1133">Transmembrane helix</keyword>
<evidence type="ECO:0000313" key="4">
    <source>
        <dbReference type="Proteomes" id="UP000694381"/>
    </source>
</evidence>
<evidence type="ECO:0000256" key="2">
    <source>
        <dbReference type="SAM" id="Phobius"/>
    </source>
</evidence>
<name>A0A8C6RIW3_NANGA</name>
<organism evidence="3 4">
    <name type="scientific">Nannospalax galili</name>
    <name type="common">Northern Israeli blind subterranean mole rat</name>
    <name type="synonym">Spalax galili</name>
    <dbReference type="NCBI Taxonomy" id="1026970"/>
    <lineage>
        <taxon>Eukaryota</taxon>
        <taxon>Metazoa</taxon>
        <taxon>Chordata</taxon>
        <taxon>Craniata</taxon>
        <taxon>Vertebrata</taxon>
        <taxon>Euteleostomi</taxon>
        <taxon>Mammalia</taxon>
        <taxon>Eutheria</taxon>
        <taxon>Euarchontoglires</taxon>
        <taxon>Glires</taxon>
        <taxon>Rodentia</taxon>
        <taxon>Myomorpha</taxon>
        <taxon>Muroidea</taxon>
        <taxon>Spalacidae</taxon>
        <taxon>Spalacinae</taxon>
        <taxon>Nannospalax</taxon>
    </lineage>
</organism>
<dbReference type="Proteomes" id="UP000694381">
    <property type="component" value="Unassembled WGS sequence"/>
</dbReference>
<dbReference type="GeneTree" id="ENSGT00510000049544"/>
<sequence length="111" mass="12850">MLGLLGSMPFVGWIIGAVVTVLLLLLLLATCLFHRSQDPDVERNQVRRAQPRLFHGRPRGLPGIFHHRHHHHPGHVSQVPSAGFHHHHHHFHNSPHHHNHRHHHHAHRAHP</sequence>
<reference evidence="3" key="2">
    <citation type="submission" date="2025-09" db="UniProtKB">
        <authorList>
            <consortium name="Ensembl"/>
        </authorList>
    </citation>
    <scope>IDENTIFICATION</scope>
</reference>
<keyword evidence="2" id="KW-0472">Membrane</keyword>